<dbReference type="SUPFAM" id="SSF56235">
    <property type="entry name" value="N-terminal nucleophile aminohydrolases (Ntn hydrolases)"/>
    <property type="match status" value="1"/>
</dbReference>
<dbReference type="InterPro" id="IPR043146">
    <property type="entry name" value="Penicillin_amidase_N_B-knob"/>
</dbReference>
<dbReference type="EMBL" id="JAVXZY010000001">
    <property type="protein sequence ID" value="MDT8998679.1"/>
    <property type="molecule type" value="Genomic_DNA"/>
</dbReference>
<dbReference type="Gene3D" id="3.60.20.10">
    <property type="entry name" value="Glutamine Phosphoribosylpyrophosphate, subunit 1, domain 1"/>
    <property type="match status" value="1"/>
</dbReference>
<evidence type="ECO:0000313" key="5">
    <source>
        <dbReference type="EMBL" id="MDT8998679.1"/>
    </source>
</evidence>
<evidence type="ECO:0000256" key="1">
    <source>
        <dbReference type="ARBA" id="ARBA00006586"/>
    </source>
</evidence>
<dbReference type="Gene3D" id="1.10.439.10">
    <property type="entry name" value="Penicillin Amidohydrolase, domain 1"/>
    <property type="match status" value="1"/>
</dbReference>
<reference evidence="5" key="1">
    <citation type="submission" date="2023-09" db="EMBL/GenBank/DDBJ databases">
        <title>Paucibacter sp. APW11 Genome sequencing and assembly.</title>
        <authorList>
            <person name="Kim I."/>
        </authorList>
    </citation>
    <scope>NUCLEOTIDE SEQUENCE</scope>
    <source>
        <strain evidence="5">APW11</strain>
    </source>
</reference>
<keyword evidence="6" id="KW-1185">Reference proteome</keyword>
<keyword evidence="2 5" id="KW-0378">Hydrolase</keyword>
<comment type="similarity">
    <text evidence="1">Belongs to the peptidase S45 family.</text>
</comment>
<evidence type="ECO:0000313" key="6">
    <source>
        <dbReference type="Proteomes" id="UP001246372"/>
    </source>
</evidence>
<dbReference type="CDD" id="cd03747">
    <property type="entry name" value="Ntn_PGA_like"/>
    <property type="match status" value="1"/>
</dbReference>
<dbReference type="InterPro" id="IPR014395">
    <property type="entry name" value="Pen/GL7ACA/AHL_acylase"/>
</dbReference>
<dbReference type="Pfam" id="PF01804">
    <property type="entry name" value="Penicil_amidase"/>
    <property type="match status" value="1"/>
</dbReference>
<dbReference type="GO" id="GO:0016787">
    <property type="term" value="F:hydrolase activity"/>
    <property type="evidence" value="ECO:0007669"/>
    <property type="project" value="UniProtKB-KW"/>
</dbReference>
<dbReference type="Gene3D" id="1.10.1400.10">
    <property type="match status" value="1"/>
</dbReference>
<keyword evidence="3" id="KW-0865">Zymogen</keyword>
<evidence type="ECO:0000256" key="4">
    <source>
        <dbReference type="SAM" id="MobiDB-lite"/>
    </source>
</evidence>
<dbReference type="Gene3D" id="2.30.120.10">
    <property type="match status" value="1"/>
</dbReference>
<comment type="caution">
    <text evidence="5">The sequence shown here is derived from an EMBL/GenBank/DDBJ whole genome shotgun (WGS) entry which is preliminary data.</text>
</comment>
<feature type="region of interest" description="Disordered" evidence="4">
    <location>
        <begin position="747"/>
        <end position="794"/>
    </location>
</feature>
<sequence>MTAPRTRTHTLRRWALRLLLTLTALLLALLLGAYGLLRASRPQLDGAISLPGLQAELRLQRDALGTATLQGQTRLDLARGLGWLHAQERFFEMDLTRRSAAGELSALFGPRAVERDKERRQHRLRARLSARYASLPAADQALLQAYADGVNAGLHSLAVRPWQYLLLQAQAEDWQPVDSLLVMGEMFWKLQAQAFETGLQRALLRRELGDALFDALHPRGGRWDAPLDGSALTPPALPGRELINLRKQAAAVTTLGSAAGREEAPVYGSNNWAVAGSRSADGAALLADDMHLGLGVPSIWYRTQFELSAPGQPALRAAGLSLPGAPTLVVGSNGAVAWGFTNAYGQWFDWLALDEGGALDAAALQTHEEKIAIKGGASVSLLVSEYRGAPVFKRAGKRYALRWAAHEGEAYNLLLDQMLQQRSAADALRLLQSAGLPHQNALVADSQGHIGWTLAGRLWTQPGIANSRWRLQAHDAPAHQWLAPADYPQRLDPADGQLWTANNRQLGGAEAELIGDGGFDLGARAQQIRDRLAETQKHDEASLARLHLDDEARFIKSWAVRLRRVASSSPAHAEALAVLQGWNGRADADQAGYRLVRATRLRTLDLLWAAWTRRPGTEAPDTSSASKEEALSWSARFEYPAAAALDQQAAHLLPTSYSSWDALLLDQMDGAIRELTHEGKRPLAQAVWAEHNRSRIQHVLSKALPPLARWLDMPAQAQSGDSHLPHVAQAAFGQSQRLVVAPGHEERGSLSMAGGQSGHPLSPHYGAGHAQWAAGERTPLLAGPAEHQLSATPR</sequence>
<dbReference type="PIRSF" id="PIRSF001227">
    <property type="entry name" value="Pen_acylase"/>
    <property type="match status" value="1"/>
</dbReference>
<dbReference type="InterPro" id="IPR023343">
    <property type="entry name" value="Penicillin_amidase_dom1"/>
</dbReference>
<dbReference type="InterPro" id="IPR043147">
    <property type="entry name" value="Penicillin_amidase_A-knob"/>
</dbReference>
<evidence type="ECO:0000256" key="3">
    <source>
        <dbReference type="ARBA" id="ARBA00023145"/>
    </source>
</evidence>
<dbReference type="InterPro" id="IPR029055">
    <property type="entry name" value="Ntn_hydrolases_N"/>
</dbReference>
<proteinExistence type="inferred from homology"/>
<organism evidence="5 6">
    <name type="scientific">Roseateles aquae</name>
    <dbReference type="NCBI Taxonomy" id="3077235"/>
    <lineage>
        <taxon>Bacteria</taxon>
        <taxon>Pseudomonadati</taxon>
        <taxon>Pseudomonadota</taxon>
        <taxon>Betaproteobacteria</taxon>
        <taxon>Burkholderiales</taxon>
        <taxon>Sphaerotilaceae</taxon>
        <taxon>Roseateles</taxon>
    </lineage>
</organism>
<protein>
    <submittedName>
        <fullName evidence="5">Penicillin acylase family protein</fullName>
        <ecNumber evidence="5">3.5.1.-</ecNumber>
    </submittedName>
</protein>
<gene>
    <name evidence="5" type="ORF">RQP53_05280</name>
</gene>
<name>A0ABU3P7Y3_9BURK</name>
<dbReference type="Proteomes" id="UP001246372">
    <property type="component" value="Unassembled WGS sequence"/>
</dbReference>
<accession>A0ABU3P7Y3</accession>
<dbReference type="InterPro" id="IPR002692">
    <property type="entry name" value="S45"/>
</dbReference>
<dbReference type="PANTHER" id="PTHR34218">
    <property type="entry name" value="PEPTIDASE S45 PENICILLIN AMIDASE"/>
    <property type="match status" value="1"/>
</dbReference>
<dbReference type="EC" id="3.5.1.-" evidence="5"/>
<dbReference type="RefSeq" id="WP_315649152.1">
    <property type="nucleotide sequence ID" value="NZ_JAVXZY010000001.1"/>
</dbReference>
<dbReference type="PANTHER" id="PTHR34218:SF4">
    <property type="entry name" value="ACYL-HOMOSERINE LACTONE ACYLASE QUIP"/>
    <property type="match status" value="1"/>
</dbReference>
<evidence type="ECO:0000256" key="2">
    <source>
        <dbReference type="ARBA" id="ARBA00022801"/>
    </source>
</evidence>